<dbReference type="Gene3D" id="3.40.190.10">
    <property type="entry name" value="Periplasmic binding protein-like II"/>
    <property type="match status" value="1"/>
</dbReference>
<evidence type="ECO:0000313" key="5">
    <source>
        <dbReference type="Proteomes" id="UP001597053"/>
    </source>
</evidence>
<evidence type="ECO:0000256" key="1">
    <source>
        <dbReference type="ARBA" id="ARBA00004863"/>
    </source>
</evidence>
<name>A0ABW3A6Y7_9ACTN</name>
<dbReference type="PANTHER" id="PTHR37167:SF1">
    <property type="entry name" value="1,4-DIHYDROXY-6-NAPHTOATE SYNTHASE"/>
    <property type="match status" value="1"/>
</dbReference>
<keyword evidence="3" id="KW-0456">Lyase</keyword>
<sequence length="85" mass="8960">AAAGWIRESVRQAWADPAASRDYVLSHAQEMELDVVDRHIGLYVNEFSADLGDAGFAAVDALLGRAAAAGLVPQTSSSRATAWTS</sequence>
<dbReference type="SUPFAM" id="SSF53850">
    <property type="entry name" value="Periplasmic binding protein-like II"/>
    <property type="match status" value="1"/>
</dbReference>
<comment type="pathway">
    <text evidence="1">Quinol/quinone metabolism; menaquinone biosynthesis.</text>
</comment>
<dbReference type="InterPro" id="IPR030869">
    <property type="entry name" value="MqnD"/>
</dbReference>
<dbReference type="InterPro" id="IPR003773">
    <property type="entry name" value="Menaquinone_biosynth"/>
</dbReference>
<keyword evidence="2" id="KW-0474">Menaquinone biosynthesis</keyword>
<gene>
    <name evidence="4" type="ORF">ACFQZ8_22515</name>
</gene>
<dbReference type="PANTHER" id="PTHR37167">
    <property type="entry name" value="1,4-DIHYDROXY-6-NAPHTOATE SYNTHASE"/>
    <property type="match status" value="1"/>
</dbReference>
<dbReference type="EMBL" id="JBHTHM010001507">
    <property type="protein sequence ID" value="MFD0786683.1"/>
    <property type="molecule type" value="Genomic_DNA"/>
</dbReference>
<feature type="non-terminal residue" evidence="4">
    <location>
        <position position="1"/>
    </location>
</feature>
<comment type="caution">
    <text evidence="4">The sequence shown here is derived from an EMBL/GenBank/DDBJ whole genome shotgun (WGS) entry which is preliminary data.</text>
</comment>
<dbReference type="Pfam" id="PF02621">
    <property type="entry name" value="VitK2_biosynth"/>
    <property type="match status" value="1"/>
</dbReference>
<reference evidence="5" key="1">
    <citation type="journal article" date="2019" name="Int. J. Syst. Evol. Microbiol.">
        <title>The Global Catalogue of Microorganisms (GCM) 10K type strain sequencing project: providing services to taxonomists for standard genome sequencing and annotation.</title>
        <authorList>
            <consortium name="The Broad Institute Genomics Platform"/>
            <consortium name="The Broad Institute Genome Sequencing Center for Infectious Disease"/>
            <person name="Wu L."/>
            <person name="Ma J."/>
        </authorList>
    </citation>
    <scope>NUCLEOTIDE SEQUENCE [LARGE SCALE GENOMIC DNA]</scope>
    <source>
        <strain evidence="5">JCM 32148</strain>
    </source>
</reference>
<evidence type="ECO:0000313" key="4">
    <source>
        <dbReference type="EMBL" id="MFD0786683.1"/>
    </source>
</evidence>
<accession>A0ABW3A6Y7</accession>
<protein>
    <submittedName>
        <fullName evidence="4">MqnA/MqnD/SBP family protein</fullName>
    </submittedName>
</protein>
<dbReference type="Proteomes" id="UP001597053">
    <property type="component" value="Unassembled WGS sequence"/>
</dbReference>
<keyword evidence="5" id="KW-1185">Reference proteome</keyword>
<proteinExistence type="predicted"/>
<organism evidence="4 5">
    <name type="scientific">Micromonospora azadirachtae</name>
    <dbReference type="NCBI Taxonomy" id="1970735"/>
    <lineage>
        <taxon>Bacteria</taxon>
        <taxon>Bacillati</taxon>
        <taxon>Actinomycetota</taxon>
        <taxon>Actinomycetes</taxon>
        <taxon>Micromonosporales</taxon>
        <taxon>Micromonosporaceae</taxon>
        <taxon>Micromonospora</taxon>
    </lineage>
</organism>
<evidence type="ECO:0000256" key="2">
    <source>
        <dbReference type="ARBA" id="ARBA00022428"/>
    </source>
</evidence>
<evidence type="ECO:0000256" key="3">
    <source>
        <dbReference type="ARBA" id="ARBA00023239"/>
    </source>
</evidence>